<dbReference type="GO" id="GO:0000976">
    <property type="term" value="F:transcription cis-regulatory region binding"/>
    <property type="evidence" value="ECO:0007669"/>
    <property type="project" value="TreeGrafter"/>
</dbReference>
<proteinExistence type="predicted"/>
<sequence>MERRAGLPPTKPLGRPAQSQPAPGSSVPETYEPFANPQEASSASTKRRAKRNVSPATTGPAGQNLTAVVEPSLSSSSVTPSRARHRREDKKQNEAMEEREDEGVSWKGERAGGEEHKQDREKAHRYDDSRTIASRNRQDVPRTQELLVPASMDSSDGRYFSHFIDRLSTLLILDDSSVDRNPFRTLFPELSRSSPLMIDAMQAVAALHLANTSQAQQRIAHFQNAVSKYDGVVRSFRTRSNTSGQQLQLTDLAMMDSQYHHWLVHLKGAKGIYRTLYYPNQAHHDYARAARRQPDSPTQNFLVSMLFYLDAAGACAASDGTVVVGSYWAFDGGSEFQAPGASSSCRGAAASHSSLAELRQCWCAMMEIQASVSAFGEAKQRWMPFEQQDQAYKCLLDRMAAWRANASEPLRRLAGLDGNSLQQYEYQDMIEHAGCVEAYEKATILYLHKILGAGRPDRQPDAVVVDALVGRILLLIEKLATGVRQLAVVWPLYVAGREARQEYQQQFVREKLMELQLYGFKNLEKGLQGLQGIWFKRRMFPGGWVETMDELRPPMVIQ</sequence>
<dbReference type="GO" id="GO:0005634">
    <property type="term" value="C:nucleus"/>
    <property type="evidence" value="ECO:0007669"/>
    <property type="project" value="UniProtKB-SubCell"/>
</dbReference>
<feature type="region of interest" description="Disordered" evidence="3">
    <location>
        <begin position="1"/>
        <end position="135"/>
    </location>
</feature>
<feature type="compositionally biased region" description="Polar residues" evidence="3">
    <location>
        <begin position="54"/>
        <end position="66"/>
    </location>
</feature>
<evidence type="ECO:0000313" key="5">
    <source>
        <dbReference type="Proteomes" id="UP000319663"/>
    </source>
</evidence>
<protein>
    <submittedName>
        <fullName evidence="4">Uncharacterized protein</fullName>
    </submittedName>
</protein>
<comment type="caution">
    <text evidence="4">The sequence shown here is derived from an EMBL/GenBank/DDBJ whole genome shotgun (WGS) entry which is preliminary data.</text>
</comment>
<dbReference type="GO" id="GO:0045944">
    <property type="term" value="P:positive regulation of transcription by RNA polymerase II"/>
    <property type="evidence" value="ECO:0007669"/>
    <property type="project" value="TreeGrafter"/>
</dbReference>
<keyword evidence="2" id="KW-0539">Nucleus</keyword>
<dbReference type="InterPro" id="IPR021858">
    <property type="entry name" value="Fun_TF"/>
</dbReference>
<dbReference type="STRING" id="5098.A0A507QW53"/>
<feature type="compositionally biased region" description="Low complexity" evidence="3">
    <location>
        <begin position="68"/>
        <end position="81"/>
    </location>
</feature>
<evidence type="ECO:0000256" key="1">
    <source>
        <dbReference type="ARBA" id="ARBA00004123"/>
    </source>
</evidence>
<comment type="subcellular location">
    <subcellularLocation>
        <location evidence="1">Nucleus</location>
    </subcellularLocation>
</comment>
<organism evidence="4 5">
    <name type="scientific">Monascus purpureus</name>
    <name type="common">Red mold</name>
    <name type="synonym">Monascus anka</name>
    <dbReference type="NCBI Taxonomy" id="5098"/>
    <lineage>
        <taxon>Eukaryota</taxon>
        <taxon>Fungi</taxon>
        <taxon>Dikarya</taxon>
        <taxon>Ascomycota</taxon>
        <taxon>Pezizomycotina</taxon>
        <taxon>Eurotiomycetes</taxon>
        <taxon>Eurotiomycetidae</taxon>
        <taxon>Eurotiales</taxon>
        <taxon>Aspergillaceae</taxon>
        <taxon>Monascus</taxon>
    </lineage>
</organism>
<name>A0A507QW53_MONPU</name>
<dbReference type="Pfam" id="PF11951">
    <property type="entry name" value="Fungal_trans_2"/>
    <property type="match status" value="1"/>
</dbReference>
<dbReference type="Proteomes" id="UP000319663">
    <property type="component" value="Unassembled WGS sequence"/>
</dbReference>
<dbReference type="PANTHER" id="PTHR37534">
    <property type="entry name" value="TRANSCRIPTIONAL ACTIVATOR PROTEIN UGA3"/>
    <property type="match status" value="1"/>
</dbReference>
<dbReference type="EMBL" id="VIFY01000080">
    <property type="protein sequence ID" value="TQB71518.1"/>
    <property type="molecule type" value="Genomic_DNA"/>
</dbReference>
<dbReference type="GO" id="GO:0003700">
    <property type="term" value="F:DNA-binding transcription factor activity"/>
    <property type="evidence" value="ECO:0007669"/>
    <property type="project" value="TreeGrafter"/>
</dbReference>
<reference evidence="4 5" key="1">
    <citation type="submission" date="2019-06" db="EMBL/GenBank/DDBJ databases">
        <title>Wine fermentation using esterase from Monascus purpureus.</title>
        <authorList>
            <person name="Geng C."/>
            <person name="Zhang Y."/>
        </authorList>
    </citation>
    <scope>NUCLEOTIDE SEQUENCE [LARGE SCALE GENOMIC DNA]</scope>
    <source>
        <strain evidence="4">HQ1</strain>
    </source>
</reference>
<keyword evidence="5" id="KW-1185">Reference proteome</keyword>
<evidence type="ECO:0000256" key="2">
    <source>
        <dbReference type="ARBA" id="ARBA00023242"/>
    </source>
</evidence>
<evidence type="ECO:0000256" key="3">
    <source>
        <dbReference type="SAM" id="MobiDB-lite"/>
    </source>
</evidence>
<dbReference type="AlphaFoldDB" id="A0A507QW53"/>
<dbReference type="PANTHER" id="PTHR37534:SF41">
    <property type="entry name" value="SFGA"/>
    <property type="match status" value="1"/>
</dbReference>
<accession>A0A507QW53</accession>
<gene>
    <name evidence="4" type="ORF">MPDQ_007559</name>
</gene>
<feature type="compositionally biased region" description="Basic and acidic residues" evidence="3">
    <location>
        <begin position="89"/>
        <end position="135"/>
    </location>
</feature>
<evidence type="ECO:0000313" key="4">
    <source>
        <dbReference type="EMBL" id="TQB71518.1"/>
    </source>
</evidence>